<accession>P72363</accession>
<name>P72363_STRAE</name>
<dbReference type="Pfam" id="PF12804">
    <property type="entry name" value="NTP_transf_3"/>
    <property type="match status" value="1"/>
</dbReference>
<dbReference type="Gene3D" id="3.90.550.10">
    <property type="entry name" value="Spore Coat Polysaccharide Biosynthesis Protein SpsA, Chain A"/>
    <property type="match status" value="1"/>
</dbReference>
<dbReference type="InterPro" id="IPR029044">
    <property type="entry name" value="Nucleotide-diphossugar_trans"/>
</dbReference>
<evidence type="ECO:0000313" key="2">
    <source>
        <dbReference type="EMBL" id="AAB53937.1"/>
    </source>
</evidence>
<proteinExistence type="predicted"/>
<dbReference type="PANTHER" id="PTHR43777:SF1">
    <property type="entry name" value="MOLYBDENUM COFACTOR CYTIDYLYLTRANSFERASE"/>
    <property type="match status" value="1"/>
</dbReference>
<dbReference type="InterPro" id="IPR025877">
    <property type="entry name" value="MobA-like_NTP_Trfase"/>
</dbReference>
<protein>
    <submittedName>
        <fullName evidence="2">ORFuMS</fullName>
    </submittedName>
</protein>
<dbReference type="AlphaFoldDB" id="P72363"/>
<reference evidence="2" key="1">
    <citation type="journal article" date="1997" name="Gene">
        <title>Gene cloning and sequencing, and enzyme purification of the malate synthase of Streptomyces arenae.</title>
        <authorList>
            <person name="Huettner S."/>
            <person name="Mecke D."/>
            <person name="Froehlich K.-U."/>
        </authorList>
    </citation>
    <scope>NUCLEOTIDE SEQUENCE</scope>
    <source>
        <strain evidence="2">Tu469</strain>
    </source>
</reference>
<sequence length="201" mass="21752">MQARMTDNQDGHGEQVAGLLLRRRQKLGGRPKRCWNTGRPLVEHAVEVVRRPAAGRIHVVLGAARTTSRPSDLSGCVTVGNPGWAEGMGCSLRADWTHSGYRVTAALVSLVDQPGIDPALRPGCWGAFEDENSLVSAAYEGCAGIRCLFGAAHWAGITASADRHRGARPTCGTTRRAQAWWSARTWPTYDIDTEAPLSHLE</sequence>
<organism evidence="2">
    <name type="scientific">Streptomyces arenae</name>
    <dbReference type="NCBI Taxonomy" id="29301"/>
    <lineage>
        <taxon>Bacteria</taxon>
        <taxon>Bacillati</taxon>
        <taxon>Actinomycetota</taxon>
        <taxon>Actinomycetes</taxon>
        <taxon>Kitasatosporales</taxon>
        <taxon>Streptomycetaceae</taxon>
        <taxon>Streptomyces</taxon>
    </lineage>
</organism>
<feature type="domain" description="MobA-like NTP transferase" evidence="1">
    <location>
        <begin position="37"/>
        <end position="168"/>
    </location>
</feature>
<dbReference type="PANTHER" id="PTHR43777">
    <property type="entry name" value="MOLYBDENUM COFACTOR CYTIDYLYLTRANSFERASE"/>
    <property type="match status" value="1"/>
</dbReference>
<dbReference type="EMBL" id="U63518">
    <property type="protein sequence ID" value="AAB53937.1"/>
    <property type="molecule type" value="Genomic_DNA"/>
</dbReference>
<dbReference type="GO" id="GO:0016779">
    <property type="term" value="F:nucleotidyltransferase activity"/>
    <property type="evidence" value="ECO:0007669"/>
    <property type="project" value="UniProtKB-ARBA"/>
</dbReference>
<evidence type="ECO:0000259" key="1">
    <source>
        <dbReference type="Pfam" id="PF12804"/>
    </source>
</evidence>
<dbReference type="SUPFAM" id="SSF53448">
    <property type="entry name" value="Nucleotide-diphospho-sugar transferases"/>
    <property type="match status" value="1"/>
</dbReference>